<protein>
    <submittedName>
        <fullName evidence="2">Uncharacterized protein</fullName>
    </submittedName>
</protein>
<dbReference type="AlphaFoldDB" id="A0A195DXB7"/>
<evidence type="ECO:0000313" key="2">
    <source>
        <dbReference type="EMBL" id="KYN17476.1"/>
    </source>
</evidence>
<feature type="region of interest" description="Disordered" evidence="1">
    <location>
        <begin position="1"/>
        <end position="39"/>
    </location>
</feature>
<dbReference type="Proteomes" id="UP000078492">
    <property type="component" value="Unassembled WGS sequence"/>
</dbReference>
<reference evidence="2 3" key="1">
    <citation type="submission" date="2015-09" db="EMBL/GenBank/DDBJ databases">
        <title>Trachymyrmex cornetzi WGS genome.</title>
        <authorList>
            <person name="Nygaard S."/>
            <person name="Hu H."/>
            <person name="Boomsma J."/>
            <person name="Zhang G."/>
        </authorList>
    </citation>
    <scope>NUCLEOTIDE SEQUENCE [LARGE SCALE GENOMIC DNA]</scope>
    <source>
        <strain evidence="2">Tcor2-1</strain>
        <tissue evidence="2">Whole body</tissue>
    </source>
</reference>
<dbReference type="EMBL" id="KQ980155">
    <property type="protein sequence ID" value="KYN17476.1"/>
    <property type="molecule type" value="Genomic_DNA"/>
</dbReference>
<evidence type="ECO:0000313" key="3">
    <source>
        <dbReference type="Proteomes" id="UP000078492"/>
    </source>
</evidence>
<evidence type="ECO:0000256" key="1">
    <source>
        <dbReference type="SAM" id="MobiDB-lite"/>
    </source>
</evidence>
<feature type="compositionally biased region" description="Basic and acidic residues" evidence="1">
    <location>
        <begin position="22"/>
        <end position="31"/>
    </location>
</feature>
<name>A0A195DXB7_9HYME</name>
<keyword evidence="3" id="KW-1185">Reference proteome</keyword>
<accession>A0A195DXB7</accession>
<sequence>MASRHYRHSNAVVSVRNNDNSGGRKEYKRDSNTVMSPIPSYEKSRIRGILYLEQSSR</sequence>
<organism evidence="2 3">
    <name type="scientific">Trachymyrmex cornetzi</name>
    <dbReference type="NCBI Taxonomy" id="471704"/>
    <lineage>
        <taxon>Eukaryota</taxon>
        <taxon>Metazoa</taxon>
        <taxon>Ecdysozoa</taxon>
        <taxon>Arthropoda</taxon>
        <taxon>Hexapoda</taxon>
        <taxon>Insecta</taxon>
        <taxon>Pterygota</taxon>
        <taxon>Neoptera</taxon>
        <taxon>Endopterygota</taxon>
        <taxon>Hymenoptera</taxon>
        <taxon>Apocrita</taxon>
        <taxon>Aculeata</taxon>
        <taxon>Formicoidea</taxon>
        <taxon>Formicidae</taxon>
        <taxon>Myrmicinae</taxon>
        <taxon>Trachymyrmex</taxon>
    </lineage>
</organism>
<gene>
    <name evidence="2" type="ORF">ALC57_10268</name>
</gene>
<proteinExistence type="predicted"/>
<feature type="compositionally biased region" description="Polar residues" evidence="1">
    <location>
        <begin position="11"/>
        <end position="21"/>
    </location>
</feature>